<comment type="subcellular location">
    <subcellularLocation>
        <location evidence="1">Cell membrane</location>
    </subcellularLocation>
</comment>
<keyword evidence="3" id="KW-1003">Cell membrane</keyword>
<gene>
    <name evidence="9" type="ORF">KCX82_00390</name>
</gene>
<evidence type="ECO:0000256" key="4">
    <source>
        <dbReference type="ARBA" id="ARBA00023136"/>
    </source>
</evidence>
<evidence type="ECO:0000256" key="5">
    <source>
        <dbReference type="SAM" id="Coils"/>
    </source>
</evidence>
<evidence type="ECO:0000256" key="6">
    <source>
        <dbReference type="SAM" id="MobiDB-lite"/>
    </source>
</evidence>
<dbReference type="Gene3D" id="3.30.479.30">
    <property type="entry name" value="Band 7 domain"/>
    <property type="match status" value="1"/>
</dbReference>
<sequence length="511" mass="55890">MGIQVLVGVCIIAVVLLATIIVILSRYRKCPSDKVLVIYGKVGSDKNGQTKSAKCIHGGAAFIIPVLQAYQYMDLTPISISVDLKQALSKQNIRIDVPSRFTVCISTEMGVMQNAAERLLGLKLNEIQELAKDIIFGQLRLVIATMDIEEINTDRDKFLLAVSNNVEIELKKIGLRLINVNVTDINDESGYIEALGKEAAAKAINDAKKSVAEKNRDGEIGQANAHKDQRIKVAAADAMAIDGENTAKIEIAQSEAKRREKEAEALKLAMAAEAVQAARAKQEAYLAQQEAEATRAQLEKATQTADVIVTAQIMKEKAEIAAEAEAEVMRRKARGEADAIYAKMEAEARGAKEMLAKQAEGMKMLVDAAGQNADAAVKLIIADKIEDLTRIQVEAIKNIKIDKVTVWDSNGSNDQGKTATANFLSGMLKSIPPMNELFQQAGMELPSYLGKDIIEDKKAEIIPEEMPEKQQSEELEIENASQQAEPKDELKEEPKIEIVSQARNVVRKPTK</sequence>
<dbReference type="InterPro" id="IPR001107">
    <property type="entry name" value="Band_7"/>
</dbReference>
<feature type="domain" description="Band 7" evidence="8">
    <location>
        <begin position="25"/>
        <end position="199"/>
    </location>
</feature>
<dbReference type="InterPro" id="IPR027705">
    <property type="entry name" value="Flotillin_fam"/>
</dbReference>
<dbReference type="SUPFAM" id="SSF117892">
    <property type="entry name" value="Band 7/SPFH domain"/>
    <property type="match status" value="1"/>
</dbReference>
<feature type="compositionally biased region" description="Basic and acidic residues" evidence="6">
    <location>
        <begin position="485"/>
        <end position="496"/>
    </location>
</feature>
<evidence type="ECO:0000313" key="9">
    <source>
        <dbReference type="EMBL" id="MBR0596324.1"/>
    </source>
</evidence>
<dbReference type="Pfam" id="PF01145">
    <property type="entry name" value="Band_7"/>
    <property type="match status" value="1"/>
</dbReference>
<evidence type="ECO:0000256" key="7">
    <source>
        <dbReference type="SAM" id="Phobius"/>
    </source>
</evidence>
<dbReference type="GO" id="GO:0005886">
    <property type="term" value="C:plasma membrane"/>
    <property type="evidence" value="ECO:0007669"/>
    <property type="project" value="UniProtKB-SubCell"/>
</dbReference>
<dbReference type="EMBL" id="JAGSND010000001">
    <property type="protein sequence ID" value="MBR0596324.1"/>
    <property type="molecule type" value="Genomic_DNA"/>
</dbReference>
<keyword evidence="4 7" id="KW-0472">Membrane</keyword>
<dbReference type="CDD" id="cd03399">
    <property type="entry name" value="SPFH_flotillin"/>
    <property type="match status" value="1"/>
</dbReference>
<dbReference type="PANTHER" id="PTHR13806:SF31">
    <property type="entry name" value="FLOTILLIN-LIKE PROTEIN 1-RELATED"/>
    <property type="match status" value="1"/>
</dbReference>
<evidence type="ECO:0000313" key="10">
    <source>
        <dbReference type="Proteomes" id="UP000675664"/>
    </source>
</evidence>
<dbReference type="InterPro" id="IPR036013">
    <property type="entry name" value="Band_7/SPFH_dom_sf"/>
</dbReference>
<name>A0A8J7VWJ8_9FIRM</name>
<comment type="similarity">
    <text evidence="2">Belongs to the band 7/mec-2 family. Flotillin subfamily.</text>
</comment>
<keyword evidence="10" id="KW-1185">Reference proteome</keyword>
<reference evidence="9" key="2">
    <citation type="submission" date="2021-04" db="EMBL/GenBank/DDBJ databases">
        <authorList>
            <person name="Liu J."/>
        </authorList>
    </citation>
    <scope>NUCLEOTIDE SEQUENCE</scope>
    <source>
        <strain evidence="9">BAD-6</strain>
    </source>
</reference>
<feature type="coiled-coil region" evidence="5">
    <location>
        <begin position="244"/>
        <end position="306"/>
    </location>
</feature>
<feature type="compositionally biased region" description="Basic and acidic residues" evidence="6">
    <location>
        <begin position="462"/>
        <end position="472"/>
    </location>
</feature>
<evidence type="ECO:0000259" key="8">
    <source>
        <dbReference type="SMART" id="SM00244"/>
    </source>
</evidence>
<keyword evidence="7" id="KW-1133">Transmembrane helix</keyword>
<organism evidence="9 10">
    <name type="scientific">Sinanaerobacter chloroacetimidivorans</name>
    <dbReference type="NCBI Taxonomy" id="2818044"/>
    <lineage>
        <taxon>Bacteria</taxon>
        <taxon>Bacillati</taxon>
        <taxon>Bacillota</taxon>
        <taxon>Clostridia</taxon>
        <taxon>Peptostreptococcales</taxon>
        <taxon>Anaerovoracaceae</taxon>
        <taxon>Sinanaerobacter</taxon>
    </lineage>
</organism>
<feature type="region of interest" description="Disordered" evidence="6">
    <location>
        <begin position="462"/>
        <end position="496"/>
    </location>
</feature>
<dbReference type="RefSeq" id="WP_227016460.1">
    <property type="nucleotide sequence ID" value="NZ_JAGSND010000001.1"/>
</dbReference>
<comment type="caution">
    <text evidence="9">The sequence shown here is derived from an EMBL/GenBank/DDBJ whole genome shotgun (WGS) entry which is preliminary data.</text>
</comment>
<evidence type="ECO:0000256" key="1">
    <source>
        <dbReference type="ARBA" id="ARBA00004236"/>
    </source>
</evidence>
<dbReference type="PANTHER" id="PTHR13806">
    <property type="entry name" value="FLOTILLIN-RELATED"/>
    <property type="match status" value="1"/>
</dbReference>
<accession>A0A8J7VWJ8</accession>
<dbReference type="Proteomes" id="UP000675664">
    <property type="component" value="Unassembled WGS sequence"/>
</dbReference>
<feature type="transmembrane region" description="Helical" evidence="7">
    <location>
        <begin position="6"/>
        <end position="24"/>
    </location>
</feature>
<keyword evidence="7" id="KW-0812">Transmembrane</keyword>
<evidence type="ECO:0000256" key="2">
    <source>
        <dbReference type="ARBA" id="ARBA00007161"/>
    </source>
</evidence>
<dbReference type="SMART" id="SM00244">
    <property type="entry name" value="PHB"/>
    <property type="match status" value="1"/>
</dbReference>
<reference evidence="9" key="1">
    <citation type="submission" date="2021-04" db="EMBL/GenBank/DDBJ databases">
        <title>Sinoanaerobacter chloroacetimidivorans sp. nov., an obligate anaerobic bacterium isolated from anaerobic sludge.</title>
        <authorList>
            <person name="Bao Y."/>
        </authorList>
    </citation>
    <scope>NUCLEOTIDE SEQUENCE</scope>
    <source>
        <strain evidence="9">BAD-6</strain>
    </source>
</reference>
<proteinExistence type="inferred from homology"/>
<keyword evidence="5" id="KW-0175">Coiled coil</keyword>
<protein>
    <submittedName>
        <fullName evidence="9">Flotillin family protein</fullName>
    </submittedName>
</protein>
<dbReference type="AlphaFoldDB" id="A0A8J7VWJ8"/>
<evidence type="ECO:0000256" key="3">
    <source>
        <dbReference type="ARBA" id="ARBA00022475"/>
    </source>
</evidence>